<sequence length="185" mass="20251">MDDTLTGEYVPEGAGTANPIIVRTVWIITHFSPSVRRSGALTCGHNRYLTQLSHLIETFQASISLSLPSPLPTYDKFLDVARPIARELANSISDTSFHFCFVADRDGSECKKWHAYLHNFRLEERPEVDPATLELARKVGEEFCVDASEGNGATHSPKISDVADSGDTETSTGDHGAERSPTKSS</sequence>
<evidence type="ECO:0000313" key="2">
    <source>
        <dbReference type="EMBL" id="RXK37715.1"/>
    </source>
</evidence>
<comment type="caution">
    <text evidence="2">The sequence shown here is derived from an EMBL/GenBank/DDBJ whole genome shotgun (WGS) entry which is preliminary data.</text>
</comment>
<dbReference type="InParanoid" id="A0A4Q1BJ97"/>
<gene>
    <name evidence="2" type="ORF">M231_04964</name>
</gene>
<dbReference type="AlphaFoldDB" id="A0A4Q1BJ97"/>
<dbReference type="VEuPathDB" id="FungiDB:TREMEDRAFT_63941"/>
<proteinExistence type="predicted"/>
<feature type="region of interest" description="Disordered" evidence="1">
    <location>
        <begin position="147"/>
        <end position="185"/>
    </location>
</feature>
<dbReference type="Proteomes" id="UP000289152">
    <property type="component" value="Unassembled WGS sequence"/>
</dbReference>
<protein>
    <submittedName>
        <fullName evidence="2">Uncharacterized protein</fullName>
    </submittedName>
</protein>
<dbReference type="EMBL" id="SDIL01000061">
    <property type="protein sequence ID" value="RXK37715.1"/>
    <property type="molecule type" value="Genomic_DNA"/>
</dbReference>
<accession>A0A4Q1BJ97</accession>
<feature type="compositionally biased region" description="Basic and acidic residues" evidence="1">
    <location>
        <begin position="175"/>
        <end position="185"/>
    </location>
</feature>
<name>A0A4Q1BJ97_TREME</name>
<reference evidence="2 3" key="1">
    <citation type="submission" date="2016-06" db="EMBL/GenBank/DDBJ databases">
        <title>Evolution of pathogenesis and genome organization in the Tremellales.</title>
        <authorList>
            <person name="Cuomo C."/>
            <person name="Litvintseva A."/>
            <person name="Heitman J."/>
            <person name="Chen Y."/>
            <person name="Sun S."/>
            <person name="Springer D."/>
            <person name="Dromer F."/>
            <person name="Young S."/>
            <person name="Zeng Q."/>
            <person name="Chapman S."/>
            <person name="Gujja S."/>
            <person name="Saif S."/>
            <person name="Birren B."/>
        </authorList>
    </citation>
    <scope>NUCLEOTIDE SEQUENCE [LARGE SCALE GENOMIC DNA]</scope>
    <source>
        <strain evidence="2 3">ATCC 28783</strain>
    </source>
</reference>
<evidence type="ECO:0000313" key="3">
    <source>
        <dbReference type="Proteomes" id="UP000289152"/>
    </source>
</evidence>
<evidence type="ECO:0000256" key="1">
    <source>
        <dbReference type="SAM" id="MobiDB-lite"/>
    </source>
</evidence>
<organism evidence="2 3">
    <name type="scientific">Tremella mesenterica</name>
    <name type="common">Jelly fungus</name>
    <dbReference type="NCBI Taxonomy" id="5217"/>
    <lineage>
        <taxon>Eukaryota</taxon>
        <taxon>Fungi</taxon>
        <taxon>Dikarya</taxon>
        <taxon>Basidiomycota</taxon>
        <taxon>Agaricomycotina</taxon>
        <taxon>Tremellomycetes</taxon>
        <taxon>Tremellales</taxon>
        <taxon>Tremellaceae</taxon>
        <taxon>Tremella</taxon>
    </lineage>
</organism>
<keyword evidence="3" id="KW-1185">Reference proteome</keyword>